<accession>X1HP37</accession>
<evidence type="ECO:0008006" key="2">
    <source>
        <dbReference type="Google" id="ProtNLM"/>
    </source>
</evidence>
<feature type="non-terminal residue" evidence="1">
    <location>
        <position position="258"/>
    </location>
</feature>
<sequence length="258" mass="28836">GGRARQRRLQTEAREELLAAARVWPDTVIRDFLIATLNLRHEAYARAEEGFRRCVQAQPLVAAFHQGRGYALLGLKRPLDALEEFALCLRLRDDTYETIKLVRNGMKEVPGRSIKDPVYTRARELVDRYEKPTHEYRSYSRGMSWLMPGAVWTARQGTLFTGPYDRVVAKQALGVPVSENGLLLVDRGALAGAQLIYVEVAPGRFARAQFARQIWSGLRSASRNIPLAPIAVRGVTFTPVDLVKPAALKADQAVTIRA</sequence>
<dbReference type="EMBL" id="BARU01033832">
    <property type="protein sequence ID" value="GAH71916.1"/>
    <property type="molecule type" value="Genomic_DNA"/>
</dbReference>
<dbReference type="Gene3D" id="1.25.40.10">
    <property type="entry name" value="Tetratricopeptide repeat domain"/>
    <property type="match status" value="1"/>
</dbReference>
<dbReference type="InterPro" id="IPR011990">
    <property type="entry name" value="TPR-like_helical_dom_sf"/>
</dbReference>
<comment type="caution">
    <text evidence="1">The sequence shown here is derived from an EMBL/GenBank/DDBJ whole genome shotgun (WGS) entry which is preliminary data.</text>
</comment>
<gene>
    <name evidence="1" type="ORF">S03H2_53169</name>
</gene>
<feature type="non-terminal residue" evidence="1">
    <location>
        <position position="1"/>
    </location>
</feature>
<reference evidence="1" key="1">
    <citation type="journal article" date="2014" name="Front. Microbiol.">
        <title>High frequency of phylogenetically diverse reductive dehalogenase-homologous genes in deep subseafloor sedimentary metagenomes.</title>
        <authorList>
            <person name="Kawai M."/>
            <person name="Futagami T."/>
            <person name="Toyoda A."/>
            <person name="Takaki Y."/>
            <person name="Nishi S."/>
            <person name="Hori S."/>
            <person name="Arai W."/>
            <person name="Tsubouchi T."/>
            <person name="Morono Y."/>
            <person name="Uchiyama I."/>
            <person name="Ito T."/>
            <person name="Fujiyama A."/>
            <person name="Inagaki F."/>
            <person name="Takami H."/>
        </authorList>
    </citation>
    <scope>NUCLEOTIDE SEQUENCE</scope>
    <source>
        <strain evidence="1">Expedition CK06-06</strain>
    </source>
</reference>
<dbReference type="AlphaFoldDB" id="X1HP37"/>
<protein>
    <recommendedName>
        <fullName evidence="2">Tetratricopeptide repeat protein</fullName>
    </recommendedName>
</protein>
<name>X1HP37_9ZZZZ</name>
<proteinExistence type="predicted"/>
<dbReference type="SUPFAM" id="SSF48452">
    <property type="entry name" value="TPR-like"/>
    <property type="match status" value="1"/>
</dbReference>
<organism evidence="1">
    <name type="scientific">marine sediment metagenome</name>
    <dbReference type="NCBI Taxonomy" id="412755"/>
    <lineage>
        <taxon>unclassified sequences</taxon>
        <taxon>metagenomes</taxon>
        <taxon>ecological metagenomes</taxon>
    </lineage>
</organism>
<evidence type="ECO:0000313" key="1">
    <source>
        <dbReference type="EMBL" id="GAH71916.1"/>
    </source>
</evidence>